<dbReference type="AlphaFoldDB" id="A0A067T0N7"/>
<dbReference type="EMBL" id="KL142378">
    <property type="protein sequence ID" value="KDR76765.1"/>
    <property type="molecule type" value="Genomic_DNA"/>
</dbReference>
<accession>A0A067T0N7</accession>
<sequence length="186" mass="22049">MGIYKTQREFQDFFRSNEANAPNVCTVIIFQPGHANDFIHWQGKVVNNQFFLSSDHDLCQHIDLTSTRYMLYRPWERPHWVLNNPRVGQPVEPQEILIYKPWGSFDSECPGLSFLVRLVHQQLAQHSMVAFAHDVPARYQARDIKEHHPNEEDGEQESDEDTEEEYYFMVNPTVYNTDIDDEEFYH</sequence>
<name>A0A067T0N7_GALM3</name>
<keyword evidence="2" id="KW-1185">Reference proteome</keyword>
<proteinExistence type="predicted"/>
<gene>
    <name evidence="1" type="ORF">GALMADRAFT_210638</name>
</gene>
<dbReference type="Proteomes" id="UP000027222">
    <property type="component" value="Unassembled WGS sequence"/>
</dbReference>
<dbReference type="HOGENOM" id="CLU_1454511_0_0_1"/>
<evidence type="ECO:0000313" key="1">
    <source>
        <dbReference type="EMBL" id="KDR76765.1"/>
    </source>
</evidence>
<evidence type="ECO:0000313" key="2">
    <source>
        <dbReference type="Proteomes" id="UP000027222"/>
    </source>
</evidence>
<reference evidence="2" key="1">
    <citation type="journal article" date="2014" name="Proc. Natl. Acad. Sci. U.S.A.">
        <title>Extensive sampling of basidiomycete genomes demonstrates inadequacy of the white-rot/brown-rot paradigm for wood decay fungi.</title>
        <authorList>
            <person name="Riley R."/>
            <person name="Salamov A.A."/>
            <person name="Brown D.W."/>
            <person name="Nagy L.G."/>
            <person name="Floudas D."/>
            <person name="Held B.W."/>
            <person name="Levasseur A."/>
            <person name="Lombard V."/>
            <person name="Morin E."/>
            <person name="Otillar R."/>
            <person name="Lindquist E.A."/>
            <person name="Sun H."/>
            <person name="LaButti K.M."/>
            <person name="Schmutz J."/>
            <person name="Jabbour D."/>
            <person name="Luo H."/>
            <person name="Baker S.E."/>
            <person name="Pisabarro A.G."/>
            <person name="Walton J.D."/>
            <person name="Blanchette R.A."/>
            <person name="Henrissat B."/>
            <person name="Martin F."/>
            <person name="Cullen D."/>
            <person name="Hibbett D.S."/>
            <person name="Grigoriev I.V."/>
        </authorList>
    </citation>
    <scope>NUCLEOTIDE SEQUENCE [LARGE SCALE GENOMIC DNA]</scope>
    <source>
        <strain evidence="2">CBS 339.88</strain>
    </source>
</reference>
<protein>
    <submittedName>
        <fullName evidence="1">Uncharacterized protein</fullName>
    </submittedName>
</protein>
<organism evidence="1 2">
    <name type="scientific">Galerina marginata (strain CBS 339.88)</name>
    <dbReference type="NCBI Taxonomy" id="685588"/>
    <lineage>
        <taxon>Eukaryota</taxon>
        <taxon>Fungi</taxon>
        <taxon>Dikarya</taxon>
        <taxon>Basidiomycota</taxon>
        <taxon>Agaricomycotina</taxon>
        <taxon>Agaricomycetes</taxon>
        <taxon>Agaricomycetidae</taxon>
        <taxon>Agaricales</taxon>
        <taxon>Agaricineae</taxon>
        <taxon>Strophariaceae</taxon>
        <taxon>Galerina</taxon>
    </lineage>
</organism>